<evidence type="ECO:0000313" key="2">
    <source>
        <dbReference type="EMBL" id="CAA7401623.1"/>
    </source>
</evidence>
<dbReference type="OrthoDB" id="5086500at2759"/>
<organism evidence="2 3">
    <name type="scientific">Spirodela intermedia</name>
    <name type="common">Intermediate duckweed</name>
    <dbReference type="NCBI Taxonomy" id="51605"/>
    <lineage>
        <taxon>Eukaryota</taxon>
        <taxon>Viridiplantae</taxon>
        <taxon>Streptophyta</taxon>
        <taxon>Embryophyta</taxon>
        <taxon>Tracheophyta</taxon>
        <taxon>Spermatophyta</taxon>
        <taxon>Magnoliopsida</taxon>
        <taxon>Liliopsida</taxon>
        <taxon>Araceae</taxon>
        <taxon>Lemnoideae</taxon>
        <taxon>Spirodela</taxon>
    </lineage>
</organism>
<dbReference type="PANTHER" id="PTHR48202">
    <property type="entry name" value="ALPHA/BETA-HYDROLASES SUPERFAMILY PROTEIN"/>
    <property type="match status" value="1"/>
</dbReference>
<dbReference type="Proteomes" id="UP000663760">
    <property type="component" value="Chromosome 9"/>
</dbReference>
<dbReference type="Gene3D" id="3.40.50.1820">
    <property type="entry name" value="alpha/beta hydrolase"/>
    <property type="match status" value="1"/>
</dbReference>
<dbReference type="SUPFAM" id="SSF53474">
    <property type="entry name" value="alpha/beta-Hydrolases"/>
    <property type="match status" value="1"/>
</dbReference>
<name>A0A7I8KUX5_SPIIN</name>
<keyword evidence="3" id="KW-1185">Reference proteome</keyword>
<sequence length="1230" mass="135341">MFFFRRLRCVRLVVRRAHVHSWRQSSLGYGTQTPRAPDSPQGVLPQPPAVHRHVPPSRPSLPALLSSSSASSSIPFYFISGTLISALALVGLLYSTSSQEQLKRRADELRSDLETALERSRDSLDRVVGRMKQTGAAAGVLWKSLASVLSSANQEVQKEFELRVAAFVADIVAANEGRRSAIVSAGGGAVVDWLLETVARSSGRNGRDYCGTQAESARALAYLIADPNVCEAVLSRPHAIPSLLRFIFSFQPKRAKKFNHKPLDGQDTFKGRSMLVASIMDIVTSNCDDVDRVSFQPSLPGNADIRDIAATLEVIEEGGMHFSELDRNGDDDEDDDGDKGMRGIGIKILGGPTVLGFSRKDDLLELGQSDNHDYSAPVERMVGSLMLQEKHTSSLRAQHSTILSVPGLWDDLQREQVAVPFAAWALANWAVASKHNRSYIQELDSDGHAVMLALTAPERTVKWHGSLVARVLLEDRSLPLICSVPDWSFSLLSTVCEASKADDIELARVALSAFLISIERSNQAKVKVLERGLHLMRETSKQSEKHRHLQEVLAQAMEFLCTGDMRLSLEESRRWSGILLRWIFSQVSSEATSLSAQHILSCILEDYGPSSILLSQGWLTMMLNEILGANKTSVMKTNVPRKTDKVKTQIDQSNILSAAQITTQLATTVVILALNNSEAYSDSTNRFPLDDFLSLEPFSVLAKNMRKDKLTKVDAADSALATLKGIKALTELCSDDSGCQSKIADFGVFSLLRRFLLQDDYERLAAIEAYDASRSVEARERGSNISGEASAADGNDSSSVRVPPTAHIRKHSARLLMILSLLPKVRKTIQGDKILCKWLEDCANGKIPGCNDLKIQSYARATLLNVFCSEQRHGDTNDSHPDIASASQMSKCPRYDDMIFFVNPELPNWNYPSSSTLDAALLGSNGESNVSLSSSGNGLVEKEKCIPSGPVDDSVRNSQLTAPVMDVVFIHGLRGGPFKSWRIADNKSSTTSRAGLIEKIDQEAGRQGTCWPKEWLAADFPDARLYTVKYKTNLTQWSGASLPLQEVSSKLLEKLVAAGIGNHPVVFVTHSMGGLVVKQMLHHAKMNNLEHFLDNTIGIVFYSCPHFGSKLADVPWRMGYVFRPAPTIGELRSGSPRLLELNDFIRQRFNKGFLDVLSFSETLVTPIVEGYGGWAVRMEVVPIESAYPGFGDIIVLDATDHINSCKPVNRSDPSYAKTLDFLQKLRQTRT</sequence>
<protein>
    <submittedName>
        <fullName evidence="2">Uncharacterized protein</fullName>
    </submittedName>
</protein>
<dbReference type="SUPFAM" id="SSF48371">
    <property type="entry name" value="ARM repeat"/>
    <property type="match status" value="1"/>
</dbReference>
<dbReference type="InterPro" id="IPR029058">
    <property type="entry name" value="AB_hydrolase_fold"/>
</dbReference>
<dbReference type="Gene3D" id="1.25.10.10">
    <property type="entry name" value="Leucine-rich Repeat Variant"/>
    <property type="match status" value="1"/>
</dbReference>
<dbReference type="PANTHER" id="PTHR48202:SF1">
    <property type="entry name" value="ALPHA_BETA-HYDROLASES SUPERFAMILY PROTEIN"/>
    <property type="match status" value="1"/>
</dbReference>
<feature type="region of interest" description="Disordered" evidence="1">
    <location>
        <begin position="781"/>
        <end position="803"/>
    </location>
</feature>
<proteinExistence type="predicted"/>
<dbReference type="EMBL" id="LR746272">
    <property type="protein sequence ID" value="CAA7401623.1"/>
    <property type="molecule type" value="Genomic_DNA"/>
</dbReference>
<dbReference type="AlphaFoldDB" id="A0A7I8KUX5"/>
<reference evidence="2" key="1">
    <citation type="submission" date="2020-02" db="EMBL/GenBank/DDBJ databases">
        <authorList>
            <person name="Scholz U."/>
            <person name="Mascher M."/>
            <person name="Fiebig A."/>
        </authorList>
    </citation>
    <scope>NUCLEOTIDE SEQUENCE</scope>
</reference>
<evidence type="ECO:0000313" key="3">
    <source>
        <dbReference type="Proteomes" id="UP000663760"/>
    </source>
</evidence>
<dbReference type="InterPro" id="IPR016024">
    <property type="entry name" value="ARM-type_fold"/>
</dbReference>
<gene>
    <name evidence="2" type="ORF">SI8410_09012301</name>
</gene>
<feature type="region of interest" description="Disordered" evidence="1">
    <location>
        <begin position="26"/>
        <end position="57"/>
    </location>
</feature>
<dbReference type="InterPro" id="IPR011989">
    <property type="entry name" value="ARM-like"/>
</dbReference>
<evidence type="ECO:0000256" key="1">
    <source>
        <dbReference type="SAM" id="MobiDB-lite"/>
    </source>
</evidence>
<accession>A0A7I8KUX5</accession>